<protein>
    <submittedName>
        <fullName evidence="1">Uncharacterized protein</fullName>
    </submittedName>
</protein>
<organism evidence="1">
    <name type="scientific">Picea glauca</name>
    <name type="common">White spruce</name>
    <name type="synonym">Pinus glauca</name>
    <dbReference type="NCBI Taxonomy" id="3330"/>
    <lineage>
        <taxon>Eukaryota</taxon>
        <taxon>Viridiplantae</taxon>
        <taxon>Streptophyta</taxon>
        <taxon>Embryophyta</taxon>
        <taxon>Tracheophyta</taxon>
        <taxon>Spermatophyta</taxon>
        <taxon>Pinopsida</taxon>
        <taxon>Pinidae</taxon>
        <taxon>Conifers I</taxon>
        <taxon>Pinales</taxon>
        <taxon>Pinaceae</taxon>
        <taxon>Picea</taxon>
    </lineage>
</organism>
<reference evidence="1" key="1">
    <citation type="journal article" date="2015" name="Genome Biol. Evol.">
        <title>Organellar Genomes of White Spruce (Picea glauca): Assembly and Annotation.</title>
        <authorList>
            <person name="Jackman S.D."/>
            <person name="Warren R.L."/>
            <person name="Gibb E.A."/>
            <person name="Vandervalk B.P."/>
            <person name="Mohamadi H."/>
            <person name="Chu J."/>
            <person name="Raymond A."/>
            <person name="Pleasance S."/>
            <person name="Coope R."/>
            <person name="Wildung M.R."/>
            <person name="Ritland C.E."/>
            <person name="Bousquet J."/>
            <person name="Jones S.J."/>
            <person name="Bohlmann J."/>
            <person name="Birol I."/>
        </authorList>
    </citation>
    <scope>NUCLEOTIDE SEQUENCE [LARGE SCALE GENOMIC DNA]</scope>
    <source>
        <tissue evidence="1">Flushing bud</tissue>
    </source>
</reference>
<accession>A0A101M342</accession>
<geneLocation type="mitochondrion" evidence="1"/>
<sequence>MPFSSQLPSLSISYPYAPSYAHLYVVMPLHSK</sequence>
<proteinExistence type="predicted"/>
<evidence type="ECO:0000313" key="1">
    <source>
        <dbReference type="EMBL" id="KUM50007.1"/>
    </source>
</evidence>
<dbReference type="AlphaFoldDB" id="A0A101M342"/>
<comment type="caution">
    <text evidence="1">The sequence shown here is derived from an EMBL/GenBank/DDBJ whole genome shotgun (WGS) entry which is preliminary data.</text>
</comment>
<name>A0A101M342_PICGL</name>
<dbReference type="EMBL" id="LKAM01000002">
    <property type="protein sequence ID" value="KUM50007.1"/>
    <property type="molecule type" value="Genomic_DNA"/>
</dbReference>
<gene>
    <name evidence="1" type="ORF">ABT39_MTgene3235</name>
</gene>
<keyword evidence="1" id="KW-0496">Mitochondrion</keyword>